<protein>
    <recommendedName>
        <fullName evidence="4">tRNA pseudouridine synthase D</fullName>
        <ecNumber evidence="4">5.4.99.27</ecNumber>
    </recommendedName>
    <alternativeName>
        <fullName evidence="4">tRNA pseudouridine(13) synthase</fullName>
    </alternativeName>
    <alternativeName>
        <fullName evidence="4">tRNA pseudouridylate synthase D</fullName>
    </alternativeName>
    <alternativeName>
        <fullName evidence="4">tRNA-uridine isomerase D</fullName>
    </alternativeName>
</protein>
<dbReference type="InterPro" id="IPR043165">
    <property type="entry name" value="TruD_insert_sf"/>
</dbReference>
<dbReference type="InterPro" id="IPR042214">
    <property type="entry name" value="TruD_catalytic"/>
</dbReference>
<dbReference type="Gene3D" id="3.30.2340.10">
    <property type="entry name" value="TruD, insertion domain"/>
    <property type="match status" value="1"/>
</dbReference>
<evidence type="ECO:0000259" key="5">
    <source>
        <dbReference type="PROSITE" id="PS50984"/>
    </source>
</evidence>
<keyword evidence="7" id="KW-1185">Reference proteome</keyword>
<evidence type="ECO:0000256" key="2">
    <source>
        <dbReference type="ARBA" id="ARBA00022694"/>
    </source>
</evidence>
<feature type="domain" description="TRUD" evidence="5">
    <location>
        <begin position="154"/>
        <end position="305"/>
    </location>
</feature>
<gene>
    <name evidence="4" type="primary">truD</name>
    <name evidence="6" type="ORF">BTE48_13200</name>
</gene>
<dbReference type="PROSITE" id="PS50984">
    <property type="entry name" value="TRUD"/>
    <property type="match status" value="1"/>
</dbReference>
<dbReference type="InterPro" id="IPR001656">
    <property type="entry name" value="PsdUridine_synth_TruD"/>
</dbReference>
<dbReference type="GO" id="GO:0003723">
    <property type="term" value="F:RNA binding"/>
    <property type="evidence" value="ECO:0007669"/>
    <property type="project" value="InterPro"/>
</dbReference>
<dbReference type="SUPFAM" id="SSF55120">
    <property type="entry name" value="Pseudouridine synthase"/>
    <property type="match status" value="1"/>
</dbReference>
<dbReference type="PANTHER" id="PTHR47811">
    <property type="entry name" value="TRNA PSEUDOURIDINE SYNTHASE D"/>
    <property type="match status" value="1"/>
</dbReference>
<comment type="similarity">
    <text evidence="1 4">Belongs to the pseudouridine synthase TruD family.</text>
</comment>
<sequence>MSLDFPYAWGGPAGTAQLRAKPEDFQVEELLGFEPEGEGEHHFLWIRKVGNNTDWVARHLARFTNVSYSAVAYSGLKDRHAVTEQWFSVHIPGLITPDWSQFCVEGVEILKAIRHRKKLKRGVHRANKFRICLRNFQGDRDAAEQRLDHIATQGVPNYFGEQRFGRNGNNLNKAWQRVATGQSLKLSKRDKDNKAMLLSSLRSWLFNRVLAERIEQKNWNQWLAGDIATFSGSRSQFNVESGDQELQTRLQEGSVHPTGPMWGAGEARITEEVLTLEQQVASAYPEVIEGIASAGLNHERRGLRLIPEHLHWDWQEQDLTLSFVLPAGAFATSVLRELVDWQGVEIELSE</sequence>
<proteinExistence type="inferred from homology"/>
<comment type="caution">
    <text evidence="6">The sequence shown here is derived from an EMBL/GenBank/DDBJ whole genome shotgun (WGS) entry which is preliminary data.</text>
</comment>
<dbReference type="GO" id="GO:0160150">
    <property type="term" value="F:tRNA pseudouridine(13) synthase activity"/>
    <property type="evidence" value="ECO:0007669"/>
    <property type="project" value="UniProtKB-EC"/>
</dbReference>
<dbReference type="InterPro" id="IPR011760">
    <property type="entry name" value="PsdUridine_synth_TruD_insert"/>
</dbReference>
<dbReference type="Gene3D" id="3.30.2350.20">
    <property type="entry name" value="TruD, catalytic domain"/>
    <property type="match status" value="1"/>
</dbReference>
<evidence type="ECO:0000313" key="7">
    <source>
        <dbReference type="Proteomes" id="UP000191418"/>
    </source>
</evidence>
<comment type="catalytic activity">
    <reaction evidence="4">
        <text>uridine(13) in tRNA = pseudouridine(13) in tRNA</text>
        <dbReference type="Rhea" id="RHEA:42540"/>
        <dbReference type="Rhea" id="RHEA-COMP:10105"/>
        <dbReference type="Rhea" id="RHEA-COMP:10106"/>
        <dbReference type="ChEBI" id="CHEBI:65314"/>
        <dbReference type="ChEBI" id="CHEBI:65315"/>
        <dbReference type="EC" id="5.4.99.27"/>
    </reaction>
</comment>
<dbReference type="EMBL" id="MTSM01000021">
    <property type="protein sequence ID" value="OPX54653.1"/>
    <property type="molecule type" value="Genomic_DNA"/>
</dbReference>
<dbReference type="AlphaFoldDB" id="A0A1V4T211"/>
<dbReference type="PROSITE" id="PS01268">
    <property type="entry name" value="UPF0024"/>
    <property type="match status" value="1"/>
</dbReference>
<feature type="active site" description="Nucleophile" evidence="4">
    <location>
        <position position="78"/>
    </location>
</feature>
<dbReference type="InterPro" id="IPR050170">
    <property type="entry name" value="TruD_pseudoU_synthase"/>
</dbReference>
<comment type="function">
    <text evidence="4">Responsible for synthesis of pseudouridine from uracil-13 in transfer RNAs.</text>
</comment>
<dbReference type="PANTHER" id="PTHR47811:SF1">
    <property type="entry name" value="TRNA PSEUDOURIDINE SYNTHASE D"/>
    <property type="match status" value="1"/>
</dbReference>
<dbReference type="HAMAP" id="MF_01082">
    <property type="entry name" value="TruD"/>
    <property type="match status" value="1"/>
</dbReference>
<name>A0A1V4T211_9GAMM</name>
<dbReference type="Proteomes" id="UP000191418">
    <property type="component" value="Unassembled WGS sequence"/>
</dbReference>
<organism evidence="6 7">
    <name type="scientific">Oceanospirillum multiglobuliferum</name>
    <dbReference type="NCBI Taxonomy" id="64969"/>
    <lineage>
        <taxon>Bacteria</taxon>
        <taxon>Pseudomonadati</taxon>
        <taxon>Pseudomonadota</taxon>
        <taxon>Gammaproteobacteria</taxon>
        <taxon>Oceanospirillales</taxon>
        <taxon>Oceanospirillaceae</taxon>
        <taxon>Oceanospirillum</taxon>
    </lineage>
</organism>
<dbReference type="InterPro" id="IPR020119">
    <property type="entry name" value="PsdUridine_synth_TruD_CS"/>
</dbReference>
<evidence type="ECO:0000256" key="1">
    <source>
        <dbReference type="ARBA" id="ARBA00007953"/>
    </source>
</evidence>
<evidence type="ECO:0000313" key="6">
    <source>
        <dbReference type="EMBL" id="OPX54653.1"/>
    </source>
</evidence>
<dbReference type="STRING" id="64969.SAMN02745127_02578"/>
<accession>A0A1V4T211</accession>
<dbReference type="GO" id="GO:0031119">
    <property type="term" value="P:tRNA pseudouridine synthesis"/>
    <property type="evidence" value="ECO:0007669"/>
    <property type="project" value="UniProtKB-UniRule"/>
</dbReference>
<evidence type="ECO:0000256" key="4">
    <source>
        <dbReference type="HAMAP-Rule" id="MF_01082"/>
    </source>
</evidence>
<dbReference type="CDD" id="cd02575">
    <property type="entry name" value="PseudoU_synth_EcTruD"/>
    <property type="match status" value="1"/>
</dbReference>
<keyword evidence="2 4" id="KW-0819">tRNA processing</keyword>
<reference evidence="6 7" key="1">
    <citation type="submission" date="2017-01" db="EMBL/GenBank/DDBJ databases">
        <title>Genome Sequencing of a Marine Spirillum, Oceanospirillum multiglobuliferum ATCC 33336, from Japan.</title>
        <authorList>
            <person name="Carney J.G."/>
            <person name="Trachtenberg A.M."/>
            <person name="Rheaume B.A."/>
            <person name="Linnane J.D."/>
            <person name="Pitts N.L."/>
            <person name="Mykles D.L."/>
            <person name="Maclea K.S."/>
        </authorList>
    </citation>
    <scope>NUCLEOTIDE SEQUENCE [LARGE SCALE GENOMIC DNA]</scope>
    <source>
        <strain evidence="6 7">ATCC 33336</strain>
    </source>
</reference>
<dbReference type="InterPro" id="IPR020103">
    <property type="entry name" value="PsdUridine_synth_cat_dom_sf"/>
</dbReference>
<dbReference type="NCBIfam" id="NF002153">
    <property type="entry name" value="PRK00984.1-2"/>
    <property type="match status" value="1"/>
</dbReference>
<dbReference type="Pfam" id="PF01142">
    <property type="entry name" value="TruD"/>
    <property type="match status" value="2"/>
</dbReference>
<dbReference type="GO" id="GO:0005829">
    <property type="term" value="C:cytosol"/>
    <property type="evidence" value="ECO:0007669"/>
    <property type="project" value="TreeGrafter"/>
</dbReference>
<keyword evidence="3 4" id="KW-0413">Isomerase</keyword>
<evidence type="ECO:0000256" key="3">
    <source>
        <dbReference type="ARBA" id="ARBA00023235"/>
    </source>
</evidence>
<dbReference type="EC" id="5.4.99.27" evidence="4"/>